<dbReference type="Proteomes" id="UP001494902">
    <property type="component" value="Unassembled WGS sequence"/>
</dbReference>
<dbReference type="RefSeq" id="WP_349300930.1">
    <property type="nucleotide sequence ID" value="NZ_JBEDNQ010000012.1"/>
</dbReference>
<feature type="transmembrane region" description="Helical" evidence="5">
    <location>
        <begin position="145"/>
        <end position="168"/>
    </location>
</feature>
<feature type="domain" description="Major facilitator superfamily (MFS) profile" evidence="6">
    <location>
        <begin position="22"/>
        <end position="431"/>
    </location>
</feature>
<evidence type="ECO:0000313" key="8">
    <source>
        <dbReference type="Proteomes" id="UP001494902"/>
    </source>
</evidence>
<reference evidence="7 8" key="1">
    <citation type="submission" date="2024-03" db="EMBL/GenBank/DDBJ databases">
        <title>Draft genome sequence of Pseudonocardia nematodicida JCM 31783.</title>
        <authorList>
            <person name="Butdee W."/>
            <person name="Duangmal K."/>
        </authorList>
    </citation>
    <scope>NUCLEOTIDE SEQUENCE [LARGE SCALE GENOMIC DNA]</scope>
    <source>
        <strain evidence="7 8">JCM 31783</strain>
    </source>
</reference>
<evidence type="ECO:0000256" key="2">
    <source>
        <dbReference type="ARBA" id="ARBA00022692"/>
    </source>
</evidence>
<dbReference type="SUPFAM" id="SSF103473">
    <property type="entry name" value="MFS general substrate transporter"/>
    <property type="match status" value="1"/>
</dbReference>
<evidence type="ECO:0000256" key="1">
    <source>
        <dbReference type="ARBA" id="ARBA00004651"/>
    </source>
</evidence>
<feature type="transmembrane region" description="Helical" evidence="5">
    <location>
        <begin position="20"/>
        <end position="44"/>
    </location>
</feature>
<dbReference type="InterPro" id="IPR011701">
    <property type="entry name" value="MFS"/>
</dbReference>
<evidence type="ECO:0000313" key="7">
    <source>
        <dbReference type="EMBL" id="MEQ3553856.1"/>
    </source>
</evidence>
<dbReference type="InterPro" id="IPR020846">
    <property type="entry name" value="MFS_dom"/>
</dbReference>
<feature type="transmembrane region" description="Helical" evidence="5">
    <location>
        <begin position="288"/>
        <end position="311"/>
    </location>
</feature>
<proteinExistence type="predicted"/>
<feature type="transmembrane region" description="Helical" evidence="5">
    <location>
        <begin position="174"/>
        <end position="195"/>
    </location>
</feature>
<dbReference type="InterPro" id="IPR036259">
    <property type="entry name" value="MFS_trans_sf"/>
</dbReference>
<feature type="transmembrane region" description="Helical" evidence="5">
    <location>
        <begin position="88"/>
        <end position="107"/>
    </location>
</feature>
<evidence type="ECO:0000256" key="4">
    <source>
        <dbReference type="ARBA" id="ARBA00023136"/>
    </source>
</evidence>
<evidence type="ECO:0000256" key="5">
    <source>
        <dbReference type="SAM" id="Phobius"/>
    </source>
</evidence>
<dbReference type="CDD" id="cd17365">
    <property type="entry name" value="MFS_PcaK_like"/>
    <property type="match status" value="1"/>
</dbReference>
<name>A0ABV1KHC9_9PSEU</name>
<feature type="transmembrane region" description="Helical" evidence="5">
    <location>
        <begin position="113"/>
        <end position="133"/>
    </location>
</feature>
<dbReference type="Gene3D" id="1.20.1250.20">
    <property type="entry name" value="MFS general substrate transporter like domains"/>
    <property type="match status" value="1"/>
</dbReference>
<feature type="transmembrane region" description="Helical" evidence="5">
    <location>
        <begin position="342"/>
        <end position="365"/>
    </location>
</feature>
<organism evidence="7 8">
    <name type="scientific">Pseudonocardia nematodicida</name>
    <dbReference type="NCBI Taxonomy" id="1206997"/>
    <lineage>
        <taxon>Bacteria</taxon>
        <taxon>Bacillati</taxon>
        <taxon>Actinomycetota</taxon>
        <taxon>Actinomycetes</taxon>
        <taxon>Pseudonocardiales</taxon>
        <taxon>Pseudonocardiaceae</taxon>
        <taxon>Pseudonocardia</taxon>
    </lineage>
</organism>
<feature type="transmembrane region" description="Helical" evidence="5">
    <location>
        <begin position="318"/>
        <end position="336"/>
    </location>
</feature>
<dbReference type="PROSITE" id="PS50850">
    <property type="entry name" value="MFS"/>
    <property type="match status" value="1"/>
</dbReference>
<evidence type="ECO:0000256" key="3">
    <source>
        <dbReference type="ARBA" id="ARBA00022989"/>
    </source>
</evidence>
<dbReference type="InterPro" id="IPR005829">
    <property type="entry name" value="Sugar_transporter_CS"/>
</dbReference>
<sequence>MSTAPIDAVVGRAPLNAFHAWVVVIAALLMVIDGYDLVSFGSALPHIIADWDADPVLMGLVASSALLGVFVGGLVVAPLADRHGRRPVIAATILAASVASFLCGFVHDPYTLAALRFVVGLAIGGLMPNFMALTAEVSPLRYKSVFVALVSAFYAIGGLIAAFVGILLEPVFGWRVIFFVAGAGVLMVPVVLRLLPESPEYLLVVGDRERLRAVVGRIVPGFAPGDIDAISVPIRSPRSPVARILSRRNALATVLIWVFFVMTMVLSYALLTWLPVLMRGAGFALSSAIWTLVVLNLGGFVGSVLGGWLAVRFTFRRTLVGYFTAAVTAFVGLSFNPPAAVLYAWLFVAGAAVIGILAIIHAFAVEFYPASVRSTGVGWATGVGRIGAIAGPIIGGMLVAAQLPLQVSFLVFVVPAAIGCLAVILVARRSFVGDGTDASPRVTTR</sequence>
<dbReference type="EMBL" id="JBEDNQ010000012">
    <property type="protein sequence ID" value="MEQ3553856.1"/>
    <property type="molecule type" value="Genomic_DNA"/>
</dbReference>
<comment type="subcellular location">
    <subcellularLocation>
        <location evidence="1">Cell membrane</location>
        <topology evidence="1">Multi-pass membrane protein</topology>
    </subcellularLocation>
</comment>
<feature type="transmembrane region" description="Helical" evidence="5">
    <location>
        <begin position="377"/>
        <end position="401"/>
    </location>
</feature>
<keyword evidence="3 5" id="KW-1133">Transmembrane helix</keyword>
<feature type="transmembrane region" description="Helical" evidence="5">
    <location>
        <begin position="250"/>
        <end position="276"/>
    </location>
</feature>
<dbReference type="PROSITE" id="PS00217">
    <property type="entry name" value="SUGAR_TRANSPORT_2"/>
    <property type="match status" value="1"/>
</dbReference>
<keyword evidence="4 5" id="KW-0472">Membrane</keyword>
<dbReference type="PANTHER" id="PTHR23508:SF10">
    <property type="entry name" value="CARBOXYLIC ACID TRANSPORTER PROTEIN HOMOLOG"/>
    <property type="match status" value="1"/>
</dbReference>
<comment type="caution">
    <text evidence="7">The sequence shown here is derived from an EMBL/GenBank/DDBJ whole genome shotgun (WGS) entry which is preliminary data.</text>
</comment>
<protein>
    <submittedName>
        <fullName evidence="7">MFS transporter</fullName>
    </submittedName>
</protein>
<keyword evidence="8" id="KW-1185">Reference proteome</keyword>
<dbReference type="Pfam" id="PF07690">
    <property type="entry name" value="MFS_1"/>
    <property type="match status" value="1"/>
</dbReference>
<keyword evidence="2 5" id="KW-0812">Transmembrane</keyword>
<gene>
    <name evidence="7" type="ORF">WIS52_25555</name>
</gene>
<evidence type="ECO:0000259" key="6">
    <source>
        <dbReference type="PROSITE" id="PS50850"/>
    </source>
</evidence>
<dbReference type="PANTHER" id="PTHR23508">
    <property type="entry name" value="CARBOXYLIC ACID TRANSPORTER PROTEIN HOMOLOG"/>
    <property type="match status" value="1"/>
</dbReference>
<feature type="transmembrane region" description="Helical" evidence="5">
    <location>
        <begin position="407"/>
        <end position="427"/>
    </location>
</feature>
<accession>A0ABV1KHC9</accession>
<feature type="transmembrane region" description="Helical" evidence="5">
    <location>
        <begin position="56"/>
        <end position="76"/>
    </location>
</feature>